<keyword evidence="8" id="KW-1185">Reference proteome</keyword>
<comment type="caution">
    <text evidence="7">The sequence shown here is derived from an EMBL/GenBank/DDBJ whole genome shotgun (WGS) entry which is preliminary data.</text>
</comment>
<feature type="compositionally biased region" description="Polar residues" evidence="5">
    <location>
        <begin position="944"/>
        <end position="956"/>
    </location>
</feature>
<dbReference type="PANTHER" id="PTHR23057">
    <property type="entry name" value="JUXTAPOSED WITH ANOTHER ZINC FINGER PROTEIN 1"/>
    <property type="match status" value="1"/>
</dbReference>
<feature type="compositionally biased region" description="Low complexity" evidence="5">
    <location>
        <begin position="880"/>
        <end position="898"/>
    </location>
</feature>
<feature type="compositionally biased region" description="Low complexity" evidence="5">
    <location>
        <begin position="166"/>
        <end position="187"/>
    </location>
</feature>
<dbReference type="EMBL" id="JAACJK010000171">
    <property type="protein sequence ID" value="KAF5320078.1"/>
    <property type="molecule type" value="Genomic_DNA"/>
</dbReference>
<dbReference type="GO" id="GO:0008270">
    <property type="term" value="F:zinc ion binding"/>
    <property type="evidence" value="ECO:0007669"/>
    <property type="project" value="UniProtKB-KW"/>
</dbReference>
<evidence type="ECO:0000256" key="4">
    <source>
        <dbReference type="ARBA" id="ARBA00022833"/>
    </source>
</evidence>
<feature type="region of interest" description="Disordered" evidence="5">
    <location>
        <begin position="683"/>
        <end position="738"/>
    </location>
</feature>
<feature type="compositionally biased region" description="Polar residues" evidence="5">
    <location>
        <begin position="479"/>
        <end position="489"/>
    </location>
</feature>
<evidence type="ECO:0000256" key="2">
    <source>
        <dbReference type="ARBA" id="ARBA00022737"/>
    </source>
</evidence>
<organism evidence="7 8">
    <name type="scientific">Ephemerocybe angulata</name>
    <dbReference type="NCBI Taxonomy" id="980116"/>
    <lineage>
        <taxon>Eukaryota</taxon>
        <taxon>Fungi</taxon>
        <taxon>Dikarya</taxon>
        <taxon>Basidiomycota</taxon>
        <taxon>Agaricomycotina</taxon>
        <taxon>Agaricomycetes</taxon>
        <taxon>Agaricomycetidae</taxon>
        <taxon>Agaricales</taxon>
        <taxon>Agaricineae</taxon>
        <taxon>Psathyrellaceae</taxon>
        <taxon>Ephemerocybe</taxon>
    </lineage>
</organism>
<feature type="region of interest" description="Disordered" evidence="5">
    <location>
        <begin position="557"/>
        <end position="593"/>
    </location>
</feature>
<dbReference type="InterPro" id="IPR051580">
    <property type="entry name" value="ZnF-Chromatin_assoc"/>
</dbReference>
<feature type="region of interest" description="Disordered" evidence="5">
    <location>
        <begin position="1"/>
        <end position="34"/>
    </location>
</feature>
<evidence type="ECO:0000256" key="5">
    <source>
        <dbReference type="SAM" id="MobiDB-lite"/>
    </source>
</evidence>
<evidence type="ECO:0000259" key="6">
    <source>
        <dbReference type="SMART" id="SM00355"/>
    </source>
</evidence>
<sequence length="985" mass="103384">MATTTSQPIALRPNSTTQDYTMQDANGSFSGSSSGPFNPASYTRQFIGSPISWRGGSYGMGSLSSSWGSRIPVGSPTHRLLSSWEAGKTPSSLEGDRDSILNALNVFDREGEFCRNYTCCGMHLEDLHALLEHFEEVHIIVLDRDASNPQAHIQVPFNPQVNESTPQQQAQIRQRRQQQQQLFGQPHQPAPPSSFDPDDMELELDLDNTTSMPPTSPPCPPASTAQSSASSHSSPSSGAPSPPDTPISTPLSAYPSPHAFVPSHLPSYMSQPSSPRSGTAASTRQSSPTGTSTSNANSTLRPNLNLNLSYHPRSHLSSPSILAHPEDAFNTYARFSSDYSSGLPGAQYNGASVDEASALTWQQVQALQQVQQQGQQQQTQQAQMQQQMNGCLPPALLFAPSASCTPAGTPGGSRVPSPTPQSQPQQATTNANPNASPPSAASPLNKVHNAPAQTSPPRAAGASANANNVNSHQHSAHSTGSNATSNSQAPANILRPASSLLLSKPFRCPKPNCNKSYKQANGLKYHMTHGSCNFAPPKDLEHVKDLLERKRRERDAQALANGTTPLNRSVSLGGNSGTDGGSSSTGNQNHNPAHIGGLPTTLDTALLNSYYDLNLQSMNITETELREVEREAEKRLRPFACGVGDCQRRYKNMNGLRYHYQHSGEHGAVGLALLASGQHECLQNNHSGKRREQSHQHAASSSNSTNTNHHQNAATSSNYTSTNATNTASNTNSNAGYSTTTFAMDEDREGRKRFGGSSAFSNKGAASSQSVPVSRAGSLSRTGTPAPVTVPVSANTSPKTSPMPNAMGTTPMGGSSSLSGALGGVQMGGGTSAMTTPIQVVPVRVQQVNGVGINTGLPPLPSGVAVAAAAAAASPPPPGSASSTAGSPGAGSPPAQVTQAQMQQMAAAAYQQYAQQFQRQYQAAMQMHAVQQQGQQAAAAQQQGSPSANSKGSASPQQQGQQQYGYGQGGGQDWMSGVGMAMDMS</sequence>
<feature type="compositionally biased region" description="Polar residues" evidence="5">
    <location>
        <begin position="268"/>
        <end position="306"/>
    </location>
</feature>
<dbReference type="Proteomes" id="UP000541558">
    <property type="component" value="Unassembled WGS sequence"/>
</dbReference>
<keyword evidence="2" id="KW-0677">Repeat</keyword>
<dbReference type="SMART" id="SM00355">
    <property type="entry name" value="ZnF_C2H2"/>
    <property type="match status" value="3"/>
</dbReference>
<protein>
    <recommendedName>
        <fullName evidence="6">C2H2-type domain-containing protein</fullName>
    </recommendedName>
</protein>
<dbReference type="InterPro" id="IPR013087">
    <property type="entry name" value="Znf_C2H2_type"/>
</dbReference>
<feature type="compositionally biased region" description="Low complexity" evidence="5">
    <location>
        <begin position="222"/>
        <end position="239"/>
    </location>
</feature>
<evidence type="ECO:0000313" key="7">
    <source>
        <dbReference type="EMBL" id="KAF5320078.1"/>
    </source>
</evidence>
<keyword evidence="4" id="KW-0862">Zinc</keyword>
<feature type="domain" description="C2H2-type" evidence="6">
    <location>
        <begin position="506"/>
        <end position="529"/>
    </location>
</feature>
<feature type="region of interest" description="Disordered" evidence="5">
    <location>
        <begin position="872"/>
        <end position="898"/>
    </location>
</feature>
<feature type="compositionally biased region" description="Acidic residues" evidence="5">
    <location>
        <begin position="196"/>
        <end position="206"/>
    </location>
</feature>
<dbReference type="PANTHER" id="PTHR23057:SF0">
    <property type="entry name" value="JUXTAPOSED WITH ANOTHER ZINC FINGER PROTEIN 1"/>
    <property type="match status" value="1"/>
</dbReference>
<feature type="region of interest" description="Disordered" evidence="5">
    <location>
        <begin position="402"/>
        <end position="489"/>
    </location>
</feature>
<feature type="compositionally biased region" description="Polar residues" evidence="5">
    <location>
        <begin position="792"/>
        <end position="803"/>
    </location>
</feature>
<dbReference type="OrthoDB" id="3269380at2759"/>
<feature type="compositionally biased region" description="Polar residues" evidence="5">
    <location>
        <begin position="1"/>
        <end position="24"/>
    </location>
</feature>
<feature type="compositionally biased region" description="Low complexity" evidence="5">
    <location>
        <begin position="420"/>
        <end position="443"/>
    </location>
</feature>
<feature type="compositionally biased region" description="Polar residues" evidence="5">
    <location>
        <begin position="560"/>
        <end position="572"/>
    </location>
</feature>
<evidence type="ECO:0000256" key="1">
    <source>
        <dbReference type="ARBA" id="ARBA00022723"/>
    </source>
</evidence>
<dbReference type="AlphaFoldDB" id="A0A8H5BCS2"/>
<feature type="domain" description="C2H2-type" evidence="6">
    <location>
        <begin position="639"/>
        <end position="666"/>
    </location>
</feature>
<evidence type="ECO:0000256" key="3">
    <source>
        <dbReference type="ARBA" id="ARBA00022771"/>
    </source>
</evidence>
<feature type="compositionally biased region" description="Polar residues" evidence="5">
    <location>
        <begin position="758"/>
        <end position="783"/>
    </location>
</feature>
<feature type="domain" description="C2H2-type" evidence="6">
    <location>
        <begin position="117"/>
        <end position="138"/>
    </location>
</feature>
<gene>
    <name evidence="7" type="ORF">D9611_010286</name>
</gene>
<feature type="compositionally biased region" description="Low complexity" evidence="5">
    <location>
        <begin position="25"/>
        <end position="34"/>
    </location>
</feature>
<accession>A0A8H5BCS2</accession>
<keyword evidence="3" id="KW-0863">Zinc-finger</keyword>
<reference evidence="7 8" key="1">
    <citation type="journal article" date="2020" name="ISME J.">
        <title>Uncovering the hidden diversity of litter-decomposition mechanisms in mushroom-forming fungi.</title>
        <authorList>
            <person name="Floudas D."/>
            <person name="Bentzer J."/>
            <person name="Ahren D."/>
            <person name="Johansson T."/>
            <person name="Persson P."/>
            <person name="Tunlid A."/>
        </authorList>
    </citation>
    <scope>NUCLEOTIDE SEQUENCE [LARGE SCALE GENOMIC DNA]</scope>
    <source>
        <strain evidence="7 8">CBS 175.51</strain>
    </source>
</reference>
<feature type="compositionally biased region" description="Low complexity" evidence="5">
    <location>
        <begin position="459"/>
        <end position="478"/>
    </location>
</feature>
<evidence type="ECO:0000313" key="8">
    <source>
        <dbReference type="Proteomes" id="UP000541558"/>
    </source>
</evidence>
<keyword evidence="1" id="KW-0479">Metal-binding</keyword>
<feature type="region of interest" description="Disordered" evidence="5">
    <location>
        <begin position="936"/>
        <end position="985"/>
    </location>
</feature>
<dbReference type="GO" id="GO:0005634">
    <property type="term" value="C:nucleus"/>
    <property type="evidence" value="ECO:0007669"/>
    <property type="project" value="TreeGrafter"/>
</dbReference>
<name>A0A8H5BCS2_9AGAR</name>
<proteinExistence type="predicted"/>
<feature type="region of interest" description="Disordered" evidence="5">
    <location>
        <begin position="157"/>
        <end position="306"/>
    </location>
</feature>
<feature type="compositionally biased region" description="Low complexity" evidence="5">
    <location>
        <begin position="696"/>
        <end position="738"/>
    </location>
</feature>
<feature type="region of interest" description="Disordered" evidence="5">
    <location>
        <begin position="751"/>
        <end position="809"/>
    </location>
</feature>